<protein>
    <submittedName>
        <fullName evidence="1">Uncharacterized protein</fullName>
    </submittedName>
</protein>
<keyword evidence="2" id="KW-1185">Reference proteome</keyword>
<comment type="caution">
    <text evidence="1">The sequence shown here is derived from an EMBL/GenBank/DDBJ whole genome shotgun (WGS) entry which is preliminary data.</text>
</comment>
<organism evidence="1 2">
    <name type="scientific">Persea americana</name>
    <name type="common">Avocado</name>
    <dbReference type="NCBI Taxonomy" id="3435"/>
    <lineage>
        <taxon>Eukaryota</taxon>
        <taxon>Viridiplantae</taxon>
        <taxon>Streptophyta</taxon>
        <taxon>Embryophyta</taxon>
        <taxon>Tracheophyta</taxon>
        <taxon>Spermatophyta</taxon>
        <taxon>Magnoliopsida</taxon>
        <taxon>Magnoliidae</taxon>
        <taxon>Laurales</taxon>
        <taxon>Lauraceae</taxon>
        <taxon>Persea</taxon>
    </lineage>
</organism>
<name>A0ACC2M4L1_PERAE</name>
<accession>A0ACC2M4L1</accession>
<evidence type="ECO:0000313" key="2">
    <source>
        <dbReference type="Proteomes" id="UP001234297"/>
    </source>
</evidence>
<evidence type="ECO:0000313" key="1">
    <source>
        <dbReference type="EMBL" id="KAJ8640549.1"/>
    </source>
</evidence>
<gene>
    <name evidence="1" type="ORF">MRB53_017243</name>
</gene>
<dbReference type="Proteomes" id="UP001234297">
    <property type="component" value="Chromosome 5"/>
</dbReference>
<sequence>MLGSFKRRFVWGIGKVFCLSAYHTNGIPEKLTLPAMEDQSLDGVNGTLRSMQLDSMSEAISELEKNEAVQSSMGKVEDESTIYEQNKSSNVSQKDREESKNSGNEQPSSPKHAVATFGKKNKDGNQVDATNTISNGSFSSTSHSKEPFAQTNRRSFNGRQTVKGNTSVESGRPARSTSTPSSNLDSKKLGKSEFASSVTNLSQPEGVKKQTKDLKSLKQTHNNVEEDSISASLSPTAAGLKPQRMGTKPSYGFSFKCDERAEKRKEFFSKLEEKIHAKEMERTNMQAKSKETQEAEIKLLRKSLTFKATPMPSFYQEPPPPKVELKKIPVTRPKSPKFGRNKSMPPTSTKGNDYPLKNPLRQIQQTMLLKHHLNLRTQTILRRHWLQNKAQLMPSLMGLQQQRSNQSLLSRSLQMELHWICPPKGYNERGPDY</sequence>
<reference evidence="1 2" key="1">
    <citation type="journal article" date="2022" name="Hortic Res">
        <title>A haplotype resolved chromosomal level avocado genome allows analysis of novel avocado genes.</title>
        <authorList>
            <person name="Nath O."/>
            <person name="Fletcher S.J."/>
            <person name="Hayward A."/>
            <person name="Shaw L.M."/>
            <person name="Masouleh A.K."/>
            <person name="Furtado A."/>
            <person name="Henry R.J."/>
            <person name="Mitter N."/>
        </authorList>
    </citation>
    <scope>NUCLEOTIDE SEQUENCE [LARGE SCALE GENOMIC DNA]</scope>
    <source>
        <strain evidence="2">cv. Hass</strain>
    </source>
</reference>
<dbReference type="EMBL" id="CM056813">
    <property type="protein sequence ID" value="KAJ8640549.1"/>
    <property type="molecule type" value="Genomic_DNA"/>
</dbReference>
<proteinExistence type="predicted"/>